<dbReference type="FunFam" id="1.10.510.10:FF:000817">
    <property type="entry name" value="Serine/threonine-protein kinase ATG1"/>
    <property type="match status" value="1"/>
</dbReference>
<evidence type="ECO:0000256" key="17">
    <source>
        <dbReference type="ARBA" id="ARBA00060750"/>
    </source>
</evidence>
<keyword evidence="5" id="KW-0963">Cytoplasm</keyword>
<dbReference type="GO" id="GO:0015031">
    <property type="term" value="P:protein transport"/>
    <property type="evidence" value="ECO:0007669"/>
    <property type="project" value="UniProtKB-KW"/>
</dbReference>
<dbReference type="GO" id="GO:0010506">
    <property type="term" value="P:regulation of autophagy"/>
    <property type="evidence" value="ECO:0007669"/>
    <property type="project" value="InterPro"/>
</dbReference>
<evidence type="ECO:0000256" key="5">
    <source>
        <dbReference type="ARBA" id="ARBA00022490"/>
    </source>
</evidence>
<comment type="catalytic activity">
    <reaction evidence="16">
        <text>L-seryl-[protein] + ATP = O-phospho-L-seryl-[protein] + ADP + H(+)</text>
        <dbReference type="Rhea" id="RHEA:17989"/>
        <dbReference type="Rhea" id="RHEA-COMP:9863"/>
        <dbReference type="Rhea" id="RHEA-COMP:11604"/>
        <dbReference type="ChEBI" id="CHEBI:15378"/>
        <dbReference type="ChEBI" id="CHEBI:29999"/>
        <dbReference type="ChEBI" id="CHEBI:30616"/>
        <dbReference type="ChEBI" id="CHEBI:83421"/>
        <dbReference type="ChEBI" id="CHEBI:456216"/>
        <dbReference type="EC" id="2.7.11.1"/>
    </reaction>
</comment>
<dbReference type="PROSITE" id="PS50011">
    <property type="entry name" value="PROTEIN_KINASE_DOM"/>
    <property type="match status" value="1"/>
</dbReference>
<dbReference type="PANTHER" id="PTHR24348">
    <property type="entry name" value="SERINE/THREONINE-PROTEIN KINASE UNC-51-RELATED"/>
    <property type="match status" value="1"/>
</dbReference>
<keyword evidence="11" id="KW-0653">Protein transport</keyword>
<evidence type="ECO:0000256" key="6">
    <source>
        <dbReference type="ARBA" id="ARBA00022527"/>
    </source>
</evidence>
<evidence type="ECO:0000256" key="7">
    <source>
        <dbReference type="ARBA" id="ARBA00022679"/>
    </source>
</evidence>
<comment type="caution">
    <text evidence="21">The sequence shown here is derived from an EMBL/GenBank/DDBJ whole genome shotgun (WGS) entry which is preliminary data.</text>
</comment>
<evidence type="ECO:0000256" key="4">
    <source>
        <dbReference type="ARBA" id="ARBA00022448"/>
    </source>
</evidence>
<evidence type="ECO:0000256" key="2">
    <source>
        <dbReference type="ARBA" id="ARBA00004623"/>
    </source>
</evidence>
<dbReference type="Gene3D" id="1.10.510.10">
    <property type="entry name" value="Transferase(Phosphotransferase) domain 1"/>
    <property type="match status" value="1"/>
</dbReference>
<keyword evidence="13" id="KW-0472">Membrane</keyword>
<evidence type="ECO:0000256" key="16">
    <source>
        <dbReference type="ARBA" id="ARBA00048679"/>
    </source>
</evidence>
<feature type="compositionally biased region" description="Basic and acidic residues" evidence="19">
    <location>
        <begin position="791"/>
        <end position="800"/>
    </location>
</feature>
<dbReference type="AlphaFoldDB" id="A0A484FJH7"/>
<evidence type="ECO:0000256" key="3">
    <source>
        <dbReference type="ARBA" id="ARBA00012513"/>
    </source>
</evidence>
<evidence type="ECO:0000256" key="8">
    <source>
        <dbReference type="ARBA" id="ARBA00022741"/>
    </source>
</evidence>
<evidence type="ECO:0000256" key="19">
    <source>
        <dbReference type="SAM" id="MobiDB-lite"/>
    </source>
</evidence>
<dbReference type="Pfam" id="PF21127">
    <property type="entry name" value="ATG1-like_MIT2"/>
    <property type="match status" value="1"/>
</dbReference>
<feature type="region of interest" description="Disordered" evidence="19">
    <location>
        <begin position="1152"/>
        <end position="1181"/>
    </location>
</feature>
<reference evidence="22" key="2">
    <citation type="journal article" date="2019" name="Mol. Plant Microbe Interact.">
        <title>Genome sequence resources for four phytopathogenic fungi from the Colletotrichum orbiculare species complex.</title>
        <authorList>
            <person name="Gan P."/>
            <person name="Tsushima A."/>
            <person name="Narusaka M."/>
            <person name="Narusaka Y."/>
            <person name="Takano Y."/>
            <person name="Kubo Y."/>
            <person name="Shirasu K."/>
        </authorList>
    </citation>
    <scope>GENOME REANNOTATION</scope>
    <source>
        <strain evidence="22">104-T / ATCC 96160 / CBS 514.97 / LARS 414 / MAFF 240422</strain>
    </source>
</reference>
<feature type="compositionally biased region" description="Polar residues" evidence="19">
    <location>
        <begin position="761"/>
        <end position="783"/>
    </location>
</feature>
<evidence type="ECO:0000256" key="10">
    <source>
        <dbReference type="ARBA" id="ARBA00022840"/>
    </source>
</evidence>
<evidence type="ECO:0000259" key="20">
    <source>
        <dbReference type="PROSITE" id="PS50011"/>
    </source>
</evidence>
<dbReference type="EC" id="2.7.11.1" evidence="3"/>
<dbReference type="GO" id="GO:0042594">
    <property type="term" value="P:response to starvation"/>
    <property type="evidence" value="ECO:0007669"/>
    <property type="project" value="TreeGrafter"/>
</dbReference>
<dbReference type="GO" id="GO:0061709">
    <property type="term" value="P:reticulophagy"/>
    <property type="evidence" value="ECO:0007669"/>
    <property type="project" value="TreeGrafter"/>
</dbReference>
<evidence type="ECO:0000256" key="9">
    <source>
        <dbReference type="ARBA" id="ARBA00022777"/>
    </source>
</evidence>
<evidence type="ECO:0000256" key="15">
    <source>
        <dbReference type="ARBA" id="ARBA00047899"/>
    </source>
</evidence>
<evidence type="ECO:0000313" key="22">
    <source>
        <dbReference type="Proteomes" id="UP000014480"/>
    </source>
</evidence>
<dbReference type="PANTHER" id="PTHR24348:SF22">
    <property type="entry name" value="NON-SPECIFIC SERINE_THREONINE PROTEIN KINASE"/>
    <property type="match status" value="1"/>
</dbReference>
<feature type="binding site" evidence="18">
    <location>
        <position position="280"/>
    </location>
    <ligand>
        <name>ATP</name>
        <dbReference type="ChEBI" id="CHEBI:30616"/>
    </ligand>
</feature>
<keyword evidence="22" id="KW-1185">Reference proteome</keyword>
<feature type="region of interest" description="Disordered" evidence="19">
    <location>
        <begin position="565"/>
        <end position="710"/>
    </location>
</feature>
<dbReference type="InterPro" id="IPR017441">
    <property type="entry name" value="Protein_kinase_ATP_BS"/>
</dbReference>
<name>A0A484FJH7_COLOR</name>
<dbReference type="CDD" id="cd14009">
    <property type="entry name" value="STKc_ATG1_ULK_like"/>
    <property type="match status" value="1"/>
</dbReference>
<feature type="domain" description="Protein kinase" evidence="20">
    <location>
        <begin position="251"/>
        <end position="554"/>
    </location>
</feature>
<keyword evidence="7" id="KW-0808">Transferase</keyword>
<dbReference type="InterPro" id="IPR048941">
    <property type="entry name" value="ATG1-like_MIT2"/>
</dbReference>
<evidence type="ECO:0000256" key="1">
    <source>
        <dbReference type="ARBA" id="ARBA00004496"/>
    </source>
</evidence>
<dbReference type="EMBL" id="AMCV02000023">
    <property type="protein sequence ID" value="TDZ18619.1"/>
    <property type="molecule type" value="Genomic_DNA"/>
</dbReference>
<dbReference type="GO" id="GO:0005524">
    <property type="term" value="F:ATP binding"/>
    <property type="evidence" value="ECO:0007669"/>
    <property type="project" value="UniProtKB-UniRule"/>
</dbReference>
<keyword evidence="10 18" id="KW-0067">ATP-binding</keyword>
<comment type="catalytic activity">
    <reaction evidence="15">
        <text>L-threonyl-[protein] + ATP = O-phospho-L-threonyl-[protein] + ADP + H(+)</text>
        <dbReference type="Rhea" id="RHEA:46608"/>
        <dbReference type="Rhea" id="RHEA-COMP:11060"/>
        <dbReference type="Rhea" id="RHEA-COMP:11605"/>
        <dbReference type="ChEBI" id="CHEBI:15378"/>
        <dbReference type="ChEBI" id="CHEBI:30013"/>
        <dbReference type="ChEBI" id="CHEBI:30616"/>
        <dbReference type="ChEBI" id="CHEBI:61977"/>
        <dbReference type="ChEBI" id="CHEBI:456216"/>
        <dbReference type="EC" id="2.7.11.1"/>
    </reaction>
</comment>
<keyword evidence="8 18" id="KW-0547">Nucleotide-binding</keyword>
<dbReference type="InterPro" id="IPR022708">
    <property type="entry name" value="Atg1-like_tMIT"/>
</dbReference>
<evidence type="ECO:0000256" key="13">
    <source>
        <dbReference type="ARBA" id="ARBA00023136"/>
    </source>
</evidence>
<feature type="region of interest" description="Disordered" evidence="19">
    <location>
        <begin position="1099"/>
        <end position="1122"/>
    </location>
</feature>
<evidence type="ECO:0000256" key="14">
    <source>
        <dbReference type="ARBA" id="ARBA00030237"/>
    </source>
</evidence>
<dbReference type="GO" id="GO:0005776">
    <property type="term" value="C:autophagosome"/>
    <property type="evidence" value="ECO:0007669"/>
    <property type="project" value="TreeGrafter"/>
</dbReference>
<dbReference type="InterPro" id="IPR000719">
    <property type="entry name" value="Prot_kinase_dom"/>
</dbReference>
<feature type="compositionally biased region" description="Basic and acidic residues" evidence="19">
    <location>
        <begin position="597"/>
        <end position="619"/>
    </location>
</feature>
<feature type="region of interest" description="Disordered" evidence="19">
    <location>
        <begin position="745"/>
        <end position="806"/>
    </location>
</feature>
<feature type="compositionally biased region" description="Basic and acidic residues" evidence="19">
    <location>
        <begin position="696"/>
        <end position="710"/>
    </location>
</feature>
<gene>
    <name evidence="21" type="primary">ATG1</name>
    <name evidence="21" type="ORF">Cob_v008462</name>
</gene>
<dbReference type="SUPFAM" id="SSF56112">
    <property type="entry name" value="Protein kinase-like (PK-like)"/>
    <property type="match status" value="1"/>
</dbReference>
<evidence type="ECO:0000256" key="18">
    <source>
        <dbReference type="PROSITE-ProRule" id="PRU10141"/>
    </source>
</evidence>
<dbReference type="GO" id="GO:0034045">
    <property type="term" value="C:phagophore assembly site membrane"/>
    <property type="evidence" value="ECO:0007669"/>
    <property type="project" value="UniProtKB-SubCell"/>
</dbReference>
<keyword evidence="12" id="KW-0072">Autophagy</keyword>
<evidence type="ECO:0000313" key="21">
    <source>
        <dbReference type="EMBL" id="TDZ18619.1"/>
    </source>
</evidence>
<feature type="compositionally biased region" description="Basic and acidic residues" evidence="19">
    <location>
        <begin position="565"/>
        <end position="581"/>
    </location>
</feature>
<feature type="compositionally biased region" description="Polar residues" evidence="19">
    <location>
        <begin position="635"/>
        <end position="644"/>
    </location>
</feature>
<dbReference type="GO" id="GO:0000045">
    <property type="term" value="P:autophagosome assembly"/>
    <property type="evidence" value="ECO:0007669"/>
    <property type="project" value="TreeGrafter"/>
</dbReference>
<dbReference type="GO" id="GO:0005829">
    <property type="term" value="C:cytosol"/>
    <property type="evidence" value="ECO:0007669"/>
    <property type="project" value="TreeGrafter"/>
</dbReference>
<reference evidence="22" key="1">
    <citation type="journal article" date="2013" name="New Phytol.">
        <title>Comparative genomic and transcriptomic analyses reveal the hemibiotrophic stage shift of Colletotrichum fungi.</title>
        <authorList>
            <person name="Gan P."/>
            <person name="Ikeda K."/>
            <person name="Irieda H."/>
            <person name="Narusaka M."/>
            <person name="O'Connell R.J."/>
            <person name="Narusaka Y."/>
            <person name="Takano Y."/>
            <person name="Kubo Y."/>
            <person name="Shirasu K."/>
        </authorList>
    </citation>
    <scope>NUCLEOTIDE SEQUENCE [LARGE SCALE GENOMIC DNA]</scope>
    <source>
        <strain evidence="22">104-T / ATCC 96160 / CBS 514.97 / LARS 414 / MAFF 240422</strain>
    </source>
</reference>
<keyword evidence="4" id="KW-0813">Transport</keyword>
<dbReference type="Pfam" id="PF12063">
    <property type="entry name" value="ATG1-like_MIT1"/>
    <property type="match status" value="1"/>
</dbReference>
<keyword evidence="9 21" id="KW-0418">Kinase</keyword>
<dbReference type="PROSITE" id="PS00108">
    <property type="entry name" value="PROTEIN_KINASE_ST"/>
    <property type="match status" value="1"/>
</dbReference>
<dbReference type="OrthoDB" id="346907at2759"/>
<dbReference type="GO" id="GO:0000422">
    <property type="term" value="P:autophagy of mitochondrion"/>
    <property type="evidence" value="ECO:0007669"/>
    <property type="project" value="TreeGrafter"/>
</dbReference>
<dbReference type="InterPro" id="IPR045269">
    <property type="entry name" value="Atg1-like"/>
</dbReference>
<dbReference type="InterPro" id="IPR008271">
    <property type="entry name" value="Ser/Thr_kinase_AS"/>
</dbReference>
<dbReference type="SMART" id="SM00220">
    <property type="entry name" value="S_TKc"/>
    <property type="match status" value="1"/>
</dbReference>
<evidence type="ECO:0000256" key="11">
    <source>
        <dbReference type="ARBA" id="ARBA00022927"/>
    </source>
</evidence>
<dbReference type="FunFam" id="3.30.200.20:FF:000042">
    <property type="entry name" value="Aurora kinase A"/>
    <property type="match status" value="1"/>
</dbReference>
<sequence>MRLCTCIGCSGRQYDASLLLSLAPRPTAFLLLSTSTLDLDLVLNLFFSPYPSALFFALPLRYIHDIPRLLCPLCCFSGIPAPPSRLRPFVSIAATFTFNHLGRYRNRRAIRVHIKHDHHQGTLPHPSAAPTRPPNSPTPYFRSLKRLVTNLDVSAARTSSTIAVLQIIRLRFFAPRRLSLSTLLGRVVETTAAFLQPLHSTRTLRRPTLLPYDRILDTASTWEENNMADRLPTSTSSGRRRRDGDASIGEFVIGGEIGKGSFAQVYSGHHKNSKAAVAIKSVEMGRLNNKLRENLYGEIQILKTLRHPHIVALHDCVESATHINLVMEYCELGDLSFFIKKRDRHGTNAATEDMARKYPVTPGSGLHEVVTRHFLQQLASALKFLREKNYVHRDVKPQNLLLLPSPRFRKENSRPILTASNDSLIPNAGLASLPMLKLADFGFARVLPSTSLADTLCGSPLYMAPEILRYERYDAKADLWSVGTVLYEMITGRPPFRARNHVELLRKIEATEDKVKYPKDAVVSKDLVKLIGKLLTRNPVERMRFEDFFNDPVVVGPIPGVVEDDIPKVEQKPSRDLRSLGRSDSTSSLSRRLSLRRQAEVDPLREQSELAKSPRERPLKSPQLPSPDDGRVPQANVSTRTGQSPGREIGEGLGIRRPPMPQPSTSAPSRPHRLSNASLNRPPIRASASPPTSYLNERKLRPVTERSMTEQDKAAQDVAFERDYVVVEKKHVEVNAFADEMAANPRLTSLSPKNGQMVRRATQQGPPTSTTGAGRMQPSSAVQIAQGKGRPSHDHRESFDGKSYSASPTTQGFIAKAISDASVRLFGFKVPQHVLGGKGASPPLYNPFPAYPTPSAPVGLIGDGRQSAPSEEDARVVKLIQDFAHRSDCVYGFAEVKFKQLFPLAPSMDHALGGTPADQVDEDGLTVEAEVALSEEALVLYVKALTLLARAMDVASLWWTQKTRGDTTGVTAAEVSKDSLARQINSTVQWVRGRFNEVLEKTEAVRMKLLKVQKLLPEDHPSHPSNHGEEAVSSASSSTKDVFLTPGISAEKLMYDRALEMSKTAAIDEITNENLEGCVTYYVTAIRMLEAVLDNDEGATKRRYSSSGKELAQETVSSDLDSEDQQVVHRMIQMISGRLSRVRKKMAMIAEASRSQQAIQLPPARKRSGDVTPRSVPSHAS</sequence>
<dbReference type="Pfam" id="PF00069">
    <property type="entry name" value="Pkinase"/>
    <property type="match status" value="1"/>
</dbReference>
<dbReference type="STRING" id="1213857.A0A484FJH7"/>
<organism evidence="21 22">
    <name type="scientific">Colletotrichum orbiculare (strain 104-T / ATCC 96160 / CBS 514.97 / LARS 414 / MAFF 240422)</name>
    <name type="common">Cucumber anthracnose fungus</name>
    <name type="synonym">Colletotrichum lagenarium</name>
    <dbReference type="NCBI Taxonomy" id="1213857"/>
    <lineage>
        <taxon>Eukaryota</taxon>
        <taxon>Fungi</taxon>
        <taxon>Dikarya</taxon>
        <taxon>Ascomycota</taxon>
        <taxon>Pezizomycotina</taxon>
        <taxon>Sordariomycetes</taxon>
        <taxon>Hypocreomycetidae</taxon>
        <taxon>Glomerellales</taxon>
        <taxon>Glomerellaceae</taxon>
        <taxon>Colletotrichum</taxon>
        <taxon>Colletotrichum orbiculare species complex</taxon>
    </lineage>
</organism>
<evidence type="ECO:0000256" key="12">
    <source>
        <dbReference type="ARBA" id="ARBA00023006"/>
    </source>
</evidence>
<dbReference type="Proteomes" id="UP000014480">
    <property type="component" value="Unassembled WGS sequence"/>
</dbReference>
<feature type="compositionally biased region" description="Low complexity" evidence="19">
    <location>
        <begin position="582"/>
        <end position="592"/>
    </location>
</feature>
<comment type="similarity">
    <text evidence="17">Belongs to the protein kinase superfamily. Ser/Thr protein kinase family. APG1/unc-51/ULK1 subfamily.</text>
</comment>
<protein>
    <recommendedName>
        <fullName evidence="3">non-specific serine/threonine protein kinase</fullName>
        <ecNumber evidence="3">2.7.11.1</ecNumber>
    </recommendedName>
    <alternativeName>
        <fullName evidence="14">Autophagy-related protein 1</fullName>
    </alternativeName>
</protein>
<dbReference type="GO" id="GO:0004674">
    <property type="term" value="F:protein serine/threonine kinase activity"/>
    <property type="evidence" value="ECO:0007669"/>
    <property type="project" value="UniProtKB-KW"/>
</dbReference>
<dbReference type="PROSITE" id="PS00107">
    <property type="entry name" value="PROTEIN_KINASE_ATP"/>
    <property type="match status" value="1"/>
</dbReference>
<proteinExistence type="inferred from homology"/>
<dbReference type="InterPro" id="IPR011009">
    <property type="entry name" value="Kinase-like_dom_sf"/>
</dbReference>
<accession>A0A484FJH7</accession>
<feature type="compositionally biased region" description="Basic and acidic residues" evidence="19">
    <location>
        <begin position="1017"/>
        <end position="1030"/>
    </location>
</feature>
<feature type="region of interest" description="Disordered" evidence="19">
    <location>
        <begin position="1017"/>
        <end position="1038"/>
    </location>
</feature>
<keyword evidence="6" id="KW-0723">Serine/threonine-protein kinase</keyword>
<dbReference type="GO" id="GO:0034727">
    <property type="term" value="P:piecemeal microautophagy of the nucleus"/>
    <property type="evidence" value="ECO:0007669"/>
    <property type="project" value="TreeGrafter"/>
</dbReference>
<comment type="subcellular location">
    <subcellularLocation>
        <location evidence="1">Cytoplasm</location>
    </subcellularLocation>
    <subcellularLocation>
        <location evidence="2">Preautophagosomal structure membrane</location>
        <topology evidence="2">Peripheral membrane protein</topology>
    </subcellularLocation>
</comment>